<gene>
    <name evidence="2" type="ORF">CDV36_012224</name>
</gene>
<keyword evidence="3" id="KW-1185">Reference proteome</keyword>
<name>A0A3M2RSH1_9HYPO</name>
<evidence type="ECO:0000313" key="3">
    <source>
        <dbReference type="Proteomes" id="UP000277212"/>
    </source>
</evidence>
<feature type="region of interest" description="Disordered" evidence="1">
    <location>
        <begin position="1"/>
        <end position="22"/>
    </location>
</feature>
<reference evidence="2 3" key="1">
    <citation type="submission" date="2017-06" db="EMBL/GenBank/DDBJ databases">
        <title>Comparative genomic analysis of Ambrosia Fusariam Clade fungi.</title>
        <authorList>
            <person name="Stajich J.E."/>
            <person name="Carrillo J."/>
            <person name="Kijimoto T."/>
            <person name="Eskalen A."/>
            <person name="O'Donnell K."/>
            <person name="Kasson M."/>
        </authorList>
    </citation>
    <scope>NUCLEOTIDE SEQUENCE [LARGE SCALE GENOMIC DNA]</scope>
    <source>
        <strain evidence="2">UCR3666</strain>
    </source>
</reference>
<organism evidence="2 3">
    <name type="scientific">Fusarium kuroshium</name>
    <dbReference type="NCBI Taxonomy" id="2010991"/>
    <lineage>
        <taxon>Eukaryota</taxon>
        <taxon>Fungi</taxon>
        <taxon>Dikarya</taxon>
        <taxon>Ascomycota</taxon>
        <taxon>Pezizomycotina</taxon>
        <taxon>Sordariomycetes</taxon>
        <taxon>Hypocreomycetidae</taxon>
        <taxon>Hypocreales</taxon>
        <taxon>Nectriaceae</taxon>
        <taxon>Fusarium</taxon>
        <taxon>Fusarium solani species complex</taxon>
    </lineage>
</organism>
<evidence type="ECO:0000313" key="2">
    <source>
        <dbReference type="EMBL" id="RMJ08169.1"/>
    </source>
</evidence>
<dbReference type="EMBL" id="NKUJ01000301">
    <property type="protein sequence ID" value="RMJ08169.1"/>
    <property type="molecule type" value="Genomic_DNA"/>
</dbReference>
<evidence type="ECO:0000256" key="1">
    <source>
        <dbReference type="SAM" id="MobiDB-lite"/>
    </source>
</evidence>
<sequence length="84" mass="8761">MTNPEDRSPSPEFTEAGKRPWIAASDNNGGFQVGDKVHLRNANGALSGPYLIATLPVPGKCTLSLENGQPLGNGEIDISTVKAA</sequence>
<dbReference type="OrthoDB" id="4725400at2759"/>
<protein>
    <submittedName>
        <fullName evidence="2">Uncharacterized protein</fullName>
    </submittedName>
</protein>
<dbReference type="Proteomes" id="UP000277212">
    <property type="component" value="Unassembled WGS sequence"/>
</dbReference>
<accession>A0A3M2RSH1</accession>
<proteinExistence type="predicted"/>
<dbReference type="AlphaFoldDB" id="A0A3M2RSH1"/>
<comment type="caution">
    <text evidence="2">The sequence shown here is derived from an EMBL/GenBank/DDBJ whole genome shotgun (WGS) entry which is preliminary data.</text>
</comment>